<dbReference type="RefSeq" id="WP_142344921.1">
    <property type="nucleotide sequence ID" value="NZ_NUHO01000297.1"/>
</dbReference>
<dbReference type="GO" id="GO:0006265">
    <property type="term" value="P:DNA topological change"/>
    <property type="evidence" value="ECO:0007669"/>
    <property type="project" value="InterPro"/>
</dbReference>
<organism evidence="1 2">
    <name type="scientific">Bacillus cereus</name>
    <dbReference type="NCBI Taxonomy" id="1396"/>
    <lineage>
        <taxon>Bacteria</taxon>
        <taxon>Bacillati</taxon>
        <taxon>Bacillota</taxon>
        <taxon>Bacilli</taxon>
        <taxon>Bacillales</taxon>
        <taxon>Bacillaceae</taxon>
        <taxon>Bacillus</taxon>
        <taxon>Bacillus cereus group</taxon>
    </lineage>
</organism>
<dbReference type="Pfam" id="PF00269">
    <property type="entry name" value="SASP"/>
    <property type="match status" value="1"/>
</dbReference>
<evidence type="ECO:0000313" key="1">
    <source>
        <dbReference type="EMBL" id="PGM86695.1"/>
    </source>
</evidence>
<reference evidence="1 2" key="1">
    <citation type="submission" date="2017-09" db="EMBL/GenBank/DDBJ databases">
        <title>Large-scale bioinformatics analysis of Bacillus genomes uncovers conserved roles of natural products in bacterial physiology.</title>
        <authorList>
            <consortium name="Agbiome Team Llc"/>
            <person name="Bleich R.M."/>
            <person name="Grubbs K.J."/>
            <person name="Santa Maria K.C."/>
            <person name="Allen S.E."/>
            <person name="Farag S."/>
            <person name="Shank E.A."/>
            <person name="Bowers A."/>
        </authorList>
    </citation>
    <scope>NUCLEOTIDE SEQUENCE [LARGE SCALE GENOMIC DNA]</scope>
    <source>
        <strain evidence="1 2">AFS053130</strain>
    </source>
</reference>
<comment type="caution">
    <text evidence="1">The sequence shown here is derived from an EMBL/GenBank/DDBJ whole genome shotgun (WGS) entry which is preliminary data.</text>
</comment>
<dbReference type="AlphaFoldDB" id="A0A2B9DDM5"/>
<feature type="non-terminal residue" evidence="1">
    <location>
        <position position="1"/>
    </location>
</feature>
<dbReference type="InterPro" id="IPR038300">
    <property type="entry name" value="SASP_sf_alpha/beta"/>
</dbReference>
<gene>
    <name evidence="1" type="ORF">CN958_32940</name>
</gene>
<protein>
    <recommendedName>
        <fullName evidence="3">Spore protein</fullName>
    </recommendedName>
</protein>
<accession>A0A2B9DDM5</accession>
<name>A0A2B9DDM5_BACCE</name>
<dbReference type="Proteomes" id="UP000222054">
    <property type="component" value="Unassembled WGS sequence"/>
</dbReference>
<sequence>FSQKNNSNGSVGGKITKLLVAMTEQQLGGAINR</sequence>
<dbReference type="Gene3D" id="6.10.10.80">
    <property type="entry name" value="Small, acid-soluble spore protein, alpha/beta type-like"/>
    <property type="match status" value="1"/>
</dbReference>
<dbReference type="EMBL" id="NUHO01000297">
    <property type="protein sequence ID" value="PGM86695.1"/>
    <property type="molecule type" value="Genomic_DNA"/>
</dbReference>
<evidence type="ECO:0000313" key="2">
    <source>
        <dbReference type="Proteomes" id="UP000222054"/>
    </source>
</evidence>
<proteinExistence type="predicted"/>
<dbReference type="InterPro" id="IPR001448">
    <property type="entry name" value="SASP_alpha/beta-type"/>
</dbReference>
<dbReference type="GO" id="GO:0003690">
    <property type="term" value="F:double-stranded DNA binding"/>
    <property type="evidence" value="ECO:0007669"/>
    <property type="project" value="InterPro"/>
</dbReference>
<evidence type="ECO:0008006" key="3">
    <source>
        <dbReference type="Google" id="ProtNLM"/>
    </source>
</evidence>